<keyword evidence="5" id="KW-1185">Reference proteome</keyword>
<dbReference type="Pfam" id="PF07249">
    <property type="entry name" value="Cerato-platanin"/>
    <property type="match status" value="1"/>
</dbReference>
<reference evidence="4" key="1">
    <citation type="submission" date="2021-08" db="EMBL/GenBank/DDBJ databases">
        <title>Chromosome-Level Trichoderma cornu-damae using Hi-C Data.</title>
        <authorList>
            <person name="Kim C.S."/>
        </authorList>
    </citation>
    <scope>NUCLEOTIDE SEQUENCE</scope>
    <source>
        <strain evidence="4">KA19-0412C</strain>
    </source>
</reference>
<accession>A0A9P8TVJ3</accession>
<evidence type="ECO:0000256" key="2">
    <source>
        <dbReference type="ARBA" id="ARBA00010421"/>
    </source>
</evidence>
<name>A0A9P8TVJ3_9HYPO</name>
<dbReference type="EMBL" id="JAIWOZ010000004">
    <property type="protein sequence ID" value="KAH6606458.1"/>
    <property type="molecule type" value="Genomic_DNA"/>
</dbReference>
<organism evidence="4 5">
    <name type="scientific">Trichoderma cornu-damae</name>
    <dbReference type="NCBI Taxonomy" id="654480"/>
    <lineage>
        <taxon>Eukaryota</taxon>
        <taxon>Fungi</taxon>
        <taxon>Dikarya</taxon>
        <taxon>Ascomycota</taxon>
        <taxon>Pezizomycotina</taxon>
        <taxon>Sordariomycetes</taxon>
        <taxon>Hypocreomycetidae</taxon>
        <taxon>Hypocreales</taxon>
        <taxon>Hypocreaceae</taxon>
        <taxon>Trichoderma</taxon>
    </lineage>
</organism>
<evidence type="ECO:0000313" key="5">
    <source>
        <dbReference type="Proteomes" id="UP000827724"/>
    </source>
</evidence>
<evidence type="ECO:0000256" key="3">
    <source>
        <dbReference type="ARBA" id="ARBA00022525"/>
    </source>
</evidence>
<dbReference type="InterPro" id="IPR036908">
    <property type="entry name" value="RlpA-like_sf"/>
</dbReference>
<dbReference type="Proteomes" id="UP000827724">
    <property type="component" value="Unassembled WGS sequence"/>
</dbReference>
<sequence length="134" mass="14814">MTASAELVTVTSDKRYDDPLRPLSEVACWRKDVGFMPNLDWKLQKDAIAFIGIPAIKGRSSAACFSCWQVDYDGVTRHFFALDGTDSGFAISQRDMKSLTNSAEQELVSLDANVAEVDILNCGISVLELHAYDF</sequence>
<proteinExistence type="inferred from homology"/>
<dbReference type="GO" id="GO:0005576">
    <property type="term" value="C:extracellular region"/>
    <property type="evidence" value="ECO:0007669"/>
    <property type="project" value="UniProtKB-SubCell"/>
</dbReference>
<dbReference type="CDD" id="cd22778">
    <property type="entry name" value="DPBB_CEPL-like"/>
    <property type="match status" value="1"/>
</dbReference>
<dbReference type="OrthoDB" id="4898945at2759"/>
<dbReference type="AlphaFoldDB" id="A0A9P8TVJ3"/>
<comment type="subcellular location">
    <subcellularLocation>
        <location evidence="1">Secreted</location>
    </subcellularLocation>
</comment>
<gene>
    <name evidence="4" type="ORF">Trco_005611</name>
</gene>
<evidence type="ECO:0000256" key="1">
    <source>
        <dbReference type="ARBA" id="ARBA00004613"/>
    </source>
</evidence>
<dbReference type="InterPro" id="IPR010829">
    <property type="entry name" value="Cerato-platanin"/>
</dbReference>
<protein>
    <submittedName>
        <fullName evidence="4">Uncharacterized protein</fullName>
    </submittedName>
</protein>
<dbReference type="Gene3D" id="2.40.40.10">
    <property type="entry name" value="RlpA-like domain"/>
    <property type="match status" value="1"/>
</dbReference>
<keyword evidence="3" id="KW-0964">Secreted</keyword>
<comment type="similarity">
    <text evidence="2">Belongs to the cerato-platanin family.</text>
</comment>
<evidence type="ECO:0000313" key="4">
    <source>
        <dbReference type="EMBL" id="KAH6606458.1"/>
    </source>
</evidence>
<comment type="caution">
    <text evidence="4">The sequence shown here is derived from an EMBL/GenBank/DDBJ whole genome shotgun (WGS) entry which is preliminary data.</text>
</comment>